<feature type="transmembrane region" description="Helical" evidence="9">
    <location>
        <begin position="69"/>
        <end position="90"/>
    </location>
</feature>
<name>G8C059_TETPH</name>
<keyword evidence="7" id="KW-0479">Metal-binding</keyword>
<keyword evidence="11" id="KW-1185">Reference proteome</keyword>
<dbReference type="GO" id="GO:0046872">
    <property type="term" value="F:metal ion binding"/>
    <property type="evidence" value="ECO:0007669"/>
    <property type="project" value="UniProtKB-KW"/>
</dbReference>
<evidence type="ECO:0000313" key="11">
    <source>
        <dbReference type="Proteomes" id="UP000005666"/>
    </source>
</evidence>
<keyword evidence="8" id="KW-0862">Zinc</keyword>
<feature type="binding site" evidence="8">
    <location>
        <position position="87"/>
    </location>
    <ligand>
        <name>Zn(2+)</name>
        <dbReference type="ChEBI" id="CHEBI:29105"/>
        <note>catalytic</note>
    </ligand>
</feature>
<feature type="transmembrane region" description="Helical" evidence="9">
    <location>
        <begin position="196"/>
        <end position="217"/>
    </location>
</feature>
<feature type="binding site" evidence="7">
    <location>
        <position position="26"/>
    </location>
    <ligand>
        <name>Ca(2+)</name>
        <dbReference type="ChEBI" id="CHEBI:29108"/>
    </ligand>
</feature>
<evidence type="ECO:0000256" key="6">
    <source>
        <dbReference type="ARBA" id="ARBA00023136"/>
    </source>
</evidence>
<dbReference type="eggNOG" id="KOG2329">
    <property type="taxonomic scope" value="Eukaryota"/>
</dbReference>
<dbReference type="AlphaFoldDB" id="G8C059"/>
<organism evidence="10 11">
    <name type="scientific">Tetrapisispora phaffii (strain ATCC 24235 / CBS 4417 / NBRC 1672 / NRRL Y-8282 / UCD 70-5)</name>
    <name type="common">Yeast</name>
    <name type="synonym">Fabospora phaffii</name>
    <dbReference type="NCBI Taxonomy" id="1071381"/>
    <lineage>
        <taxon>Eukaryota</taxon>
        <taxon>Fungi</taxon>
        <taxon>Dikarya</taxon>
        <taxon>Ascomycota</taxon>
        <taxon>Saccharomycotina</taxon>
        <taxon>Saccharomycetes</taxon>
        <taxon>Saccharomycetales</taxon>
        <taxon>Saccharomycetaceae</taxon>
        <taxon>Tetrapisispora</taxon>
    </lineage>
</organism>
<dbReference type="GO" id="GO:0046514">
    <property type="term" value="P:ceramide catabolic process"/>
    <property type="evidence" value="ECO:0007669"/>
    <property type="project" value="TreeGrafter"/>
</dbReference>
<dbReference type="HOGENOM" id="CLU_063293_3_0_1"/>
<evidence type="ECO:0008006" key="12">
    <source>
        <dbReference type="Google" id="ProtNLM"/>
    </source>
</evidence>
<dbReference type="Proteomes" id="UP000005666">
    <property type="component" value="Chromosome 12"/>
</dbReference>
<evidence type="ECO:0000256" key="3">
    <source>
        <dbReference type="ARBA" id="ARBA00022692"/>
    </source>
</evidence>
<dbReference type="GO" id="GO:0005789">
    <property type="term" value="C:endoplasmic reticulum membrane"/>
    <property type="evidence" value="ECO:0007669"/>
    <property type="project" value="TreeGrafter"/>
</dbReference>
<feature type="transmembrane region" description="Helical" evidence="9">
    <location>
        <begin position="139"/>
        <end position="158"/>
    </location>
</feature>
<dbReference type="OrthoDB" id="187171at2759"/>
<sequence>MNYLRWSYPDAPVEGYWGEVTSTIDWCEENYVVSSYIAEWSNTLTNAVFVSTALYTTYAAYRSQLETKFILIGLGFALVGIGSWLFHMSLSYNYQLLDELPMLYATCIPSWSMICEFTEYLDRPADDDTSINISKKRQVVVGSIIFIGVTSLSVLYIIFKKPAIHQIAYALLNICVAAMSFLLTQKKIKDKTAISNLHSCMVIGTILFLVGFIAWNLDNQFCSLWIHIRRKYLLLPFGAFFELHGWWHLLTGTGVYYYIMFLQYLRILTIHKGEDYKFIWRWGFIPEVIQRDYKPCTNYSLTLNGPYVIEEEKKNQ</sequence>
<accession>G8C059</accession>
<keyword evidence="7" id="KW-0106">Calcium</keyword>
<comment type="subcellular location">
    <subcellularLocation>
        <location evidence="1">Membrane</location>
        <topology evidence="1">Multi-pass membrane protein</topology>
    </subcellularLocation>
</comment>
<evidence type="ECO:0000256" key="5">
    <source>
        <dbReference type="ARBA" id="ARBA00022989"/>
    </source>
</evidence>
<keyword evidence="6 9" id="KW-0472">Membrane</keyword>
<gene>
    <name evidence="10" type="primary">TPHA0L01840</name>
    <name evidence="10" type="ordered locus">TPHA_0L01840</name>
</gene>
<proteinExistence type="inferred from homology"/>
<keyword evidence="5 9" id="KW-1133">Transmembrane helix</keyword>
<dbReference type="OMA" id="SIDWCEL"/>
<dbReference type="PANTHER" id="PTHR46187">
    <property type="entry name" value="ALKALINE CERAMIDASE 3"/>
    <property type="match status" value="1"/>
</dbReference>
<feature type="binding site" evidence="7">
    <location>
        <position position="25"/>
    </location>
    <ligand>
        <name>Ca(2+)</name>
        <dbReference type="ChEBI" id="CHEBI:29108"/>
    </ligand>
</feature>
<feature type="transmembrane region" description="Helical" evidence="9">
    <location>
        <begin position="237"/>
        <end position="259"/>
    </location>
</feature>
<keyword evidence="3 9" id="KW-0812">Transmembrane</keyword>
<feature type="transmembrane region" description="Helical" evidence="9">
    <location>
        <begin position="164"/>
        <end position="184"/>
    </location>
</feature>
<evidence type="ECO:0000256" key="1">
    <source>
        <dbReference type="ARBA" id="ARBA00004141"/>
    </source>
</evidence>
<feature type="binding site" evidence="7">
    <location>
        <position position="30"/>
    </location>
    <ligand>
        <name>Ca(2+)</name>
        <dbReference type="ChEBI" id="CHEBI:29108"/>
    </ligand>
</feature>
<evidence type="ECO:0000256" key="4">
    <source>
        <dbReference type="ARBA" id="ARBA00022801"/>
    </source>
</evidence>
<evidence type="ECO:0000256" key="9">
    <source>
        <dbReference type="SAM" id="Phobius"/>
    </source>
</evidence>
<comment type="cofactor">
    <cofactor evidence="8">
        <name>Zn(2+)</name>
        <dbReference type="ChEBI" id="CHEBI:29105"/>
    </cofactor>
</comment>
<evidence type="ECO:0000313" key="10">
    <source>
        <dbReference type="EMBL" id="CCE65537.1"/>
    </source>
</evidence>
<feature type="binding site" evidence="7">
    <location>
        <position position="28"/>
    </location>
    <ligand>
        <name>Ca(2+)</name>
        <dbReference type="ChEBI" id="CHEBI:29108"/>
    </ligand>
</feature>
<dbReference type="GO" id="GO:0046513">
    <property type="term" value="P:ceramide biosynthetic process"/>
    <property type="evidence" value="ECO:0007669"/>
    <property type="project" value="TreeGrafter"/>
</dbReference>
<evidence type="ECO:0000256" key="8">
    <source>
        <dbReference type="PIRSR" id="PIRSR608901-2"/>
    </source>
</evidence>
<dbReference type="KEGG" id="tpf:TPHA_0L01840"/>
<feature type="binding site" evidence="7">
    <location>
        <position position="39"/>
    </location>
    <ligand>
        <name>Ca(2+)</name>
        <dbReference type="ChEBI" id="CHEBI:29108"/>
    </ligand>
</feature>
<dbReference type="STRING" id="1071381.G8C059"/>
<feature type="binding site" evidence="8">
    <location>
        <position position="244"/>
    </location>
    <ligand>
        <name>Zn(2+)</name>
        <dbReference type="ChEBI" id="CHEBI:29105"/>
        <note>catalytic</note>
    </ligand>
</feature>
<dbReference type="Pfam" id="PF05875">
    <property type="entry name" value="Ceramidase"/>
    <property type="match status" value="1"/>
</dbReference>
<dbReference type="GO" id="GO:0016811">
    <property type="term" value="F:hydrolase activity, acting on carbon-nitrogen (but not peptide) bonds, in linear amides"/>
    <property type="evidence" value="ECO:0007669"/>
    <property type="project" value="InterPro"/>
</dbReference>
<dbReference type="PANTHER" id="PTHR46187:SF3">
    <property type="entry name" value="ALKALINE CERAMIDASE 3"/>
    <property type="match status" value="1"/>
</dbReference>
<evidence type="ECO:0000256" key="7">
    <source>
        <dbReference type="PIRSR" id="PIRSR608901-1"/>
    </source>
</evidence>
<feature type="binding site" evidence="8">
    <location>
        <position position="248"/>
    </location>
    <ligand>
        <name>Zn(2+)</name>
        <dbReference type="ChEBI" id="CHEBI:29105"/>
        <note>catalytic</note>
    </ligand>
</feature>
<evidence type="ECO:0000256" key="2">
    <source>
        <dbReference type="ARBA" id="ARBA00009780"/>
    </source>
</evidence>
<dbReference type="GeneID" id="11531731"/>
<dbReference type="EMBL" id="HE612867">
    <property type="protein sequence ID" value="CCE65537.1"/>
    <property type="molecule type" value="Genomic_DNA"/>
</dbReference>
<keyword evidence="4" id="KW-0378">Hydrolase</keyword>
<protein>
    <recommendedName>
        <fullName evidence="12">Alkaline ceramidase</fullName>
    </recommendedName>
</protein>
<comment type="similarity">
    <text evidence="2">Belongs to the alkaline ceramidase family.</text>
</comment>
<dbReference type="RefSeq" id="XP_003687971.1">
    <property type="nucleotide sequence ID" value="XM_003687923.1"/>
</dbReference>
<reference evidence="10 11" key="1">
    <citation type="journal article" date="2011" name="Proc. Natl. Acad. Sci. U.S.A.">
        <title>Evolutionary erosion of yeast sex chromosomes by mating-type switching accidents.</title>
        <authorList>
            <person name="Gordon J.L."/>
            <person name="Armisen D."/>
            <person name="Proux-Wera E."/>
            <person name="Oheigeartaigh S.S."/>
            <person name="Byrne K.P."/>
            <person name="Wolfe K.H."/>
        </authorList>
    </citation>
    <scope>NUCLEOTIDE SEQUENCE [LARGE SCALE GENOMIC DNA]</scope>
    <source>
        <strain evidence="11">ATCC 24235 / CBS 4417 / NBRC 1672 / NRRL Y-8282 / UCD 70-5</strain>
    </source>
</reference>
<dbReference type="InterPro" id="IPR008901">
    <property type="entry name" value="ACER"/>
</dbReference>